<dbReference type="Proteomes" id="UP001233999">
    <property type="component" value="Unassembled WGS sequence"/>
</dbReference>
<name>A0AAD8A295_DIPPU</name>
<keyword evidence="5" id="KW-0966">Cell projection</keyword>
<sequence>MGDSVNGDKQENYKENTSHNEKLLPSDVTKYNEAEKFSLRLINEFLQSYELEKTLAAFMEECTNLGFEVPTVLKKDRIKQESVVKILEYFADKDLKKFFNAWENLVPSSIQEKIEYKKLTFYLHVHFAVLPLRKSDKNKVSNEIETKSEKDAEPLEGDQSEKEDKNDVEEPVDKRKDVQENEDGIHGMEDLRNFLETKGTEFSGEPEFLPFYALPFVSEPAKHPSFQELFTVSGTYRLADNLRDFLIEHSWGSTVAPQLLQLGLVHRCSTAQKSHAQLLETHKHFKLLKRRYQKLHKDHHNLIGIAAELTGALESSVKGQAVDLKATLNNCTKIFPDLFAHAVGSESHAEAPPEEIIRRSIQQTREDHTGSGFDLDFRKIKQHLASGSVKTKLLLFQALRWRITRSSSEDRDNVVGSYFRHDLLSLHHSNLQCSQLPLLEHFCPAHAATPHPLQQVAARLVNTLASLRCGRDYLCSSGCDVLRVLVPCLRGDRGIKIDSITADMILATLQKLSLRRNQRIGMIEVGLVEWLIQRLSADAITMKAYTLEYSTALLMNLCLHRRAKERCVPLAKTVLKLLTALLGTEITQAVPYVNGTLYSLLAHPQLNHEAKRMGLCSVLEYYLKHSEGEMSKQLEYILKLHRGDCQPDHSATSDEENADDDAEEVDLLEEELDNDDPVRSLHGELCGDQLLYQQYRLVFPYHGIVHPTSSSTSQSVGDLLMRPTTPRLLSFGSLEGKCPSAVDCSAVRPATSPDLNTQSKDEDDQTDTCSRNCDVLFLESVDKEEEDEEDGLVCEEVKQEPESETVPDVQTSQPSATSEDGEDEYSKAFTSRPKIPRTPTFKNK</sequence>
<dbReference type="InterPro" id="IPR006594">
    <property type="entry name" value="LisH"/>
</dbReference>
<dbReference type="AlphaFoldDB" id="A0AAD8A295"/>
<feature type="domain" description="ARMC9 CTLH-like" evidence="8">
    <location>
        <begin position="84"/>
        <end position="246"/>
    </location>
</feature>
<proteinExistence type="predicted"/>
<feature type="region of interest" description="Disordered" evidence="6">
    <location>
        <begin position="744"/>
        <end position="768"/>
    </location>
</feature>
<dbReference type="GO" id="GO:0036064">
    <property type="term" value="C:ciliary basal body"/>
    <property type="evidence" value="ECO:0007669"/>
    <property type="project" value="InterPro"/>
</dbReference>
<dbReference type="GO" id="GO:0097542">
    <property type="term" value="C:ciliary tip"/>
    <property type="evidence" value="ECO:0007669"/>
    <property type="project" value="TreeGrafter"/>
</dbReference>
<dbReference type="GO" id="GO:0060271">
    <property type="term" value="P:cilium assembly"/>
    <property type="evidence" value="ECO:0007669"/>
    <property type="project" value="InterPro"/>
</dbReference>
<dbReference type="Pfam" id="PF23138">
    <property type="entry name" value="CTLH_Armc9"/>
    <property type="match status" value="1"/>
</dbReference>
<dbReference type="SUPFAM" id="SSF48371">
    <property type="entry name" value="ARM repeat"/>
    <property type="match status" value="1"/>
</dbReference>
<feature type="compositionally biased region" description="Polar residues" evidence="6">
    <location>
        <begin position="808"/>
        <end position="818"/>
    </location>
</feature>
<dbReference type="InterPro" id="IPR011989">
    <property type="entry name" value="ARM-like"/>
</dbReference>
<evidence type="ECO:0000259" key="8">
    <source>
        <dbReference type="Pfam" id="PF23138"/>
    </source>
</evidence>
<keyword evidence="10" id="KW-1185">Reference proteome</keyword>
<dbReference type="Gene3D" id="1.25.10.10">
    <property type="entry name" value="Leucine-rich Repeat Variant"/>
    <property type="match status" value="1"/>
</dbReference>
<dbReference type="PANTHER" id="PTHR14881:SF4">
    <property type="entry name" value="LISH DOMAIN-CONTAINING PROTEIN ARMC9"/>
    <property type="match status" value="1"/>
</dbReference>
<feature type="region of interest" description="Disordered" evidence="6">
    <location>
        <begin position="782"/>
        <end position="844"/>
    </location>
</feature>
<evidence type="ECO:0000256" key="5">
    <source>
        <dbReference type="ARBA" id="ARBA00023273"/>
    </source>
</evidence>
<feature type="domain" description="LisH" evidence="7">
    <location>
        <begin position="522"/>
        <end position="639"/>
    </location>
</feature>
<evidence type="ECO:0000313" key="9">
    <source>
        <dbReference type="EMBL" id="KAJ9591199.1"/>
    </source>
</evidence>
<protein>
    <recommendedName>
        <fullName evidence="3">LisH domain-containing protein ARMC9</fullName>
    </recommendedName>
</protein>
<dbReference type="InterPro" id="IPR016024">
    <property type="entry name" value="ARM-type_fold"/>
</dbReference>
<evidence type="ECO:0000256" key="2">
    <source>
        <dbReference type="ARBA" id="ARBA00004120"/>
    </source>
</evidence>
<evidence type="ECO:0000256" key="1">
    <source>
        <dbReference type="ARBA" id="ARBA00004114"/>
    </source>
</evidence>
<dbReference type="InterPro" id="IPR040369">
    <property type="entry name" value="ARMC9"/>
</dbReference>
<evidence type="ECO:0000256" key="6">
    <source>
        <dbReference type="SAM" id="MobiDB-lite"/>
    </source>
</evidence>
<reference evidence="9" key="1">
    <citation type="journal article" date="2023" name="IScience">
        <title>Live-bearing cockroach genome reveals convergent evolutionary mechanisms linked to viviparity in insects and beyond.</title>
        <authorList>
            <person name="Fouks B."/>
            <person name="Harrison M.C."/>
            <person name="Mikhailova A.A."/>
            <person name="Marchal E."/>
            <person name="English S."/>
            <person name="Carruthers M."/>
            <person name="Jennings E.C."/>
            <person name="Chiamaka E.L."/>
            <person name="Frigard R.A."/>
            <person name="Pippel M."/>
            <person name="Attardo G.M."/>
            <person name="Benoit J.B."/>
            <person name="Bornberg-Bauer E."/>
            <person name="Tobe S.S."/>
        </authorList>
    </citation>
    <scope>NUCLEOTIDE SEQUENCE</scope>
    <source>
        <strain evidence="9">Stay&amp;Tobe</strain>
    </source>
</reference>
<keyword evidence="4" id="KW-0970">Cilium biogenesis/degradation</keyword>
<dbReference type="InterPro" id="IPR048959">
    <property type="entry name" value="ARMC9_ARM_dom"/>
</dbReference>
<feature type="compositionally biased region" description="Acidic residues" evidence="6">
    <location>
        <begin position="782"/>
        <end position="793"/>
    </location>
</feature>
<organism evidence="9 10">
    <name type="scientific">Diploptera punctata</name>
    <name type="common">Pacific beetle cockroach</name>
    <dbReference type="NCBI Taxonomy" id="6984"/>
    <lineage>
        <taxon>Eukaryota</taxon>
        <taxon>Metazoa</taxon>
        <taxon>Ecdysozoa</taxon>
        <taxon>Arthropoda</taxon>
        <taxon>Hexapoda</taxon>
        <taxon>Insecta</taxon>
        <taxon>Pterygota</taxon>
        <taxon>Neoptera</taxon>
        <taxon>Polyneoptera</taxon>
        <taxon>Dictyoptera</taxon>
        <taxon>Blattodea</taxon>
        <taxon>Blaberoidea</taxon>
        <taxon>Blaberidae</taxon>
        <taxon>Diplopterinae</taxon>
        <taxon>Diploptera</taxon>
    </lineage>
</organism>
<dbReference type="Pfam" id="PF21050">
    <property type="entry name" value="ARMC9_ARM"/>
    <property type="match status" value="1"/>
</dbReference>
<comment type="caution">
    <text evidence="9">The sequence shown here is derived from an EMBL/GenBank/DDBJ whole genome shotgun (WGS) entry which is preliminary data.</text>
</comment>
<feature type="region of interest" description="Disordered" evidence="6">
    <location>
        <begin position="140"/>
        <end position="188"/>
    </location>
</feature>
<dbReference type="InterPro" id="IPR056327">
    <property type="entry name" value="ARMC9_CTLH-like_dom"/>
</dbReference>
<dbReference type="PROSITE" id="PS50896">
    <property type="entry name" value="LISH"/>
    <property type="match status" value="1"/>
</dbReference>
<evidence type="ECO:0000259" key="7">
    <source>
        <dbReference type="Pfam" id="PF21050"/>
    </source>
</evidence>
<feature type="compositionally biased region" description="Basic and acidic residues" evidence="6">
    <location>
        <begin position="140"/>
        <end position="165"/>
    </location>
</feature>
<feature type="compositionally biased region" description="Basic and acidic residues" evidence="6">
    <location>
        <begin position="171"/>
        <end position="188"/>
    </location>
</feature>
<dbReference type="PANTHER" id="PTHR14881">
    <property type="entry name" value="LISH DOMAIN-CONTAINING PROTEIN ARMC9"/>
    <property type="match status" value="1"/>
</dbReference>
<evidence type="ECO:0000256" key="4">
    <source>
        <dbReference type="ARBA" id="ARBA00022794"/>
    </source>
</evidence>
<dbReference type="EMBL" id="JASPKZ010003882">
    <property type="protein sequence ID" value="KAJ9591199.1"/>
    <property type="molecule type" value="Genomic_DNA"/>
</dbReference>
<dbReference type="GO" id="GO:0005814">
    <property type="term" value="C:centriole"/>
    <property type="evidence" value="ECO:0007669"/>
    <property type="project" value="UniProtKB-SubCell"/>
</dbReference>
<comment type="subcellular location">
    <subcellularLocation>
        <location evidence="2">Cytoplasm</location>
        <location evidence="2">Cytoskeleton</location>
        <location evidence="2">Cilium basal body</location>
    </subcellularLocation>
    <subcellularLocation>
        <location evidence="1">Cytoplasm</location>
        <location evidence="1">Cytoskeleton</location>
        <location evidence="1">Microtubule organizing center</location>
        <location evidence="1">Centrosome</location>
        <location evidence="1">Centriole</location>
    </subcellularLocation>
</comment>
<evidence type="ECO:0000313" key="10">
    <source>
        <dbReference type="Proteomes" id="UP001233999"/>
    </source>
</evidence>
<accession>A0AAD8A295</accession>
<reference evidence="9" key="2">
    <citation type="submission" date="2023-05" db="EMBL/GenBank/DDBJ databases">
        <authorList>
            <person name="Fouks B."/>
        </authorList>
    </citation>
    <scope>NUCLEOTIDE SEQUENCE</scope>
    <source>
        <strain evidence="9">Stay&amp;Tobe</strain>
        <tissue evidence="9">Testes</tissue>
    </source>
</reference>
<gene>
    <name evidence="9" type="ORF">L9F63_002270</name>
</gene>
<evidence type="ECO:0000256" key="3">
    <source>
        <dbReference type="ARBA" id="ARBA00021146"/>
    </source>
</evidence>